<evidence type="ECO:0000256" key="2">
    <source>
        <dbReference type="SAM" id="SignalP"/>
    </source>
</evidence>
<evidence type="ECO:0000313" key="4">
    <source>
        <dbReference type="Proteomes" id="UP000613740"/>
    </source>
</evidence>
<reference evidence="3" key="1">
    <citation type="journal article" date="2020" name="bioRxiv">
        <title>Comparative genomics of Chlamydomonas.</title>
        <authorList>
            <person name="Craig R.J."/>
            <person name="Hasan A.R."/>
            <person name="Ness R.W."/>
            <person name="Keightley P.D."/>
        </authorList>
    </citation>
    <scope>NUCLEOTIDE SEQUENCE</scope>
    <source>
        <strain evidence="3">CCAP 11/173</strain>
    </source>
</reference>
<keyword evidence="4" id="KW-1185">Reference proteome</keyword>
<dbReference type="Proteomes" id="UP000613740">
    <property type="component" value="Unassembled WGS sequence"/>
</dbReference>
<feature type="region of interest" description="Disordered" evidence="1">
    <location>
        <begin position="148"/>
        <end position="227"/>
    </location>
</feature>
<feature type="compositionally biased region" description="Basic residues" evidence="1">
    <location>
        <begin position="209"/>
        <end position="227"/>
    </location>
</feature>
<gene>
    <name evidence="3" type="ORF">HYH02_005151</name>
</gene>
<feature type="chain" id="PRO_5032398804" evidence="2">
    <location>
        <begin position="24"/>
        <end position="227"/>
    </location>
</feature>
<accession>A0A836B7C9</accession>
<comment type="caution">
    <text evidence="3">The sequence shown here is derived from an EMBL/GenBank/DDBJ whole genome shotgun (WGS) entry which is preliminary data.</text>
</comment>
<dbReference type="EMBL" id="JAEHOD010000013">
    <property type="protein sequence ID" value="KAG2449618.1"/>
    <property type="molecule type" value="Genomic_DNA"/>
</dbReference>
<dbReference type="AlphaFoldDB" id="A0A836B7C9"/>
<protein>
    <submittedName>
        <fullName evidence="3">Uncharacterized protein</fullName>
    </submittedName>
</protein>
<evidence type="ECO:0000313" key="3">
    <source>
        <dbReference type="EMBL" id="KAG2449618.1"/>
    </source>
</evidence>
<name>A0A836B7C9_9CHLO</name>
<dbReference type="OrthoDB" id="536231at2759"/>
<sequence length="227" mass="24944">MGERQLRVTTLLAAVFLAHSAGACEVCVTVLKGIGDLGDSADSCTLLAEFGNEHFNSYSEGGPPIPQATNFACKTHTPTEIYACQTVDRPTATEMAQKFDGDTDTVYFYYFIPFDINEINTCLYPIDHPYNQKGVALTSECFNDGPVVKRPPITACERPPRPDRSSPAYENAPPPGTDEPSPDSPPPPASPPPSPRPVHCPGDRERLTIRLHRWMVGGRRRNDRRST</sequence>
<feature type="signal peptide" evidence="2">
    <location>
        <begin position="1"/>
        <end position="23"/>
    </location>
</feature>
<organism evidence="3 4">
    <name type="scientific">Chlamydomonas schloesseri</name>
    <dbReference type="NCBI Taxonomy" id="2026947"/>
    <lineage>
        <taxon>Eukaryota</taxon>
        <taxon>Viridiplantae</taxon>
        <taxon>Chlorophyta</taxon>
        <taxon>core chlorophytes</taxon>
        <taxon>Chlorophyceae</taxon>
        <taxon>CS clade</taxon>
        <taxon>Chlamydomonadales</taxon>
        <taxon>Chlamydomonadaceae</taxon>
        <taxon>Chlamydomonas</taxon>
    </lineage>
</organism>
<evidence type="ECO:0000256" key="1">
    <source>
        <dbReference type="SAM" id="MobiDB-lite"/>
    </source>
</evidence>
<proteinExistence type="predicted"/>
<feature type="compositionally biased region" description="Pro residues" evidence="1">
    <location>
        <begin position="172"/>
        <end position="198"/>
    </location>
</feature>
<keyword evidence="2" id="KW-0732">Signal</keyword>
<dbReference type="PROSITE" id="PS51257">
    <property type="entry name" value="PROKAR_LIPOPROTEIN"/>
    <property type="match status" value="1"/>
</dbReference>